<dbReference type="AlphaFoldDB" id="A0A916VJU3"/>
<organism evidence="3 4">
    <name type="scientific">Pseudohongiella nitratireducens</name>
    <dbReference type="NCBI Taxonomy" id="1768907"/>
    <lineage>
        <taxon>Bacteria</taxon>
        <taxon>Pseudomonadati</taxon>
        <taxon>Pseudomonadota</taxon>
        <taxon>Gammaproteobacteria</taxon>
        <taxon>Pseudomonadales</taxon>
        <taxon>Pseudohongiellaceae</taxon>
        <taxon>Pseudohongiella</taxon>
    </lineage>
</organism>
<keyword evidence="2" id="KW-0812">Transmembrane</keyword>
<evidence type="ECO:0000313" key="3">
    <source>
        <dbReference type="EMBL" id="GFZ84022.1"/>
    </source>
</evidence>
<name>A0A916VJU3_9GAMM</name>
<proteinExistence type="predicted"/>
<feature type="region of interest" description="Disordered" evidence="1">
    <location>
        <begin position="40"/>
        <end position="87"/>
    </location>
</feature>
<feature type="compositionally biased region" description="Basic and acidic residues" evidence="1">
    <location>
        <begin position="74"/>
        <end position="87"/>
    </location>
</feature>
<dbReference type="Proteomes" id="UP000627715">
    <property type="component" value="Unassembled WGS sequence"/>
</dbReference>
<protein>
    <submittedName>
        <fullName evidence="3">Uncharacterized protein</fullName>
    </submittedName>
</protein>
<feature type="compositionally biased region" description="Basic and acidic residues" evidence="1">
    <location>
        <begin position="40"/>
        <end position="54"/>
    </location>
</feature>
<sequence>MMQSRFYYEAEWRPDCKPDAPANVYPLEEYREKLAALHERNRAAVGQPDRESQQSREVAPVSETGNEPVTKPDFIPEEKPEAEPENSKKGLIWLGAGLGLIAAIVGAA</sequence>
<comment type="caution">
    <text evidence="3">The sequence shown here is derived from an EMBL/GenBank/DDBJ whole genome shotgun (WGS) entry which is preliminary data.</text>
</comment>
<keyword evidence="4" id="KW-1185">Reference proteome</keyword>
<accession>A0A916VJU3</accession>
<reference evidence="3" key="2">
    <citation type="submission" date="2020-09" db="EMBL/GenBank/DDBJ databases">
        <authorList>
            <person name="Sun Q."/>
            <person name="Zhou Y."/>
        </authorList>
    </citation>
    <scope>NUCLEOTIDE SEQUENCE</scope>
    <source>
        <strain evidence="3">CGMCC 1.15425</strain>
    </source>
</reference>
<evidence type="ECO:0000256" key="1">
    <source>
        <dbReference type="SAM" id="MobiDB-lite"/>
    </source>
</evidence>
<keyword evidence="2" id="KW-0472">Membrane</keyword>
<keyword evidence="2" id="KW-1133">Transmembrane helix</keyword>
<gene>
    <name evidence="3" type="ORF">GCM10011403_29460</name>
</gene>
<evidence type="ECO:0000313" key="4">
    <source>
        <dbReference type="Proteomes" id="UP000627715"/>
    </source>
</evidence>
<dbReference type="EMBL" id="BMIY01000015">
    <property type="protein sequence ID" value="GFZ84022.1"/>
    <property type="molecule type" value="Genomic_DNA"/>
</dbReference>
<evidence type="ECO:0000256" key="2">
    <source>
        <dbReference type="SAM" id="Phobius"/>
    </source>
</evidence>
<feature type="transmembrane region" description="Helical" evidence="2">
    <location>
        <begin position="90"/>
        <end position="107"/>
    </location>
</feature>
<reference evidence="3" key="1">
    <citation type="journal article" date="2014" name="Int. J. Syst. Evol. Microbiol.">
        <title>Complete genome sequence of Corynebacterium casei LMG S-19264T (=DSM 44701T), isolated from a smear-ripened cheese.</title>
        <authorList>
            <consortium name="US DOE Joint Genome Institute (JGI-PGF)"/>
            <person name="Walter F."/>
            <person name="Albersmeier A."/>
            <person name="Kalinowski J."/>
            <person name="Ruckert C."/>
        </authorList>
    </citation>
    <scope>NUCLEOTIDE SEQUENCE</scope>
    <source>
        <strain evidence="3">CGMCC 1.15425</strain>
    </source>
</reference>